<sequence>MKESAKKRIDEQQQILHEIVDRFYAGDFFSVNLAAMLPEVPEDKKVWLLGAGKASVDMARQVEDFYGEQIVDGMVIAPEAEKGLSRIQVFKGTHPYPDEDSISSSYELMQLASHIPEEDQVIFCLSGGASALFSIPAGNIEPEDLGEAYRVLLRSGASIHDINTVRRHITKTGGGKLGQLLASHNLHSFLLSDVPGDGPHIIGSGPTVADPTTFKEAFQKLKHHQLWEKMPHSVRIHISKGMHGNIPENPKPGEVDWPNHKVEVISAPKENAQQIGTYLSDKGWHVQVEPEAYDDSLRKVSKKMCGDAISVLRDKSKKEQPAAFIYYGESTVQVQGSGKGGRNLELALNAAISLEGQHPVSVLSLATDGVDGPTDAAGAIVDSQTTLAARKQKLDPEKYLQDNDSYHFHEKAGTIIKKGPTGNNLMDLQVVLVG</sequence>
<organism evidence="3 4">
    <name type="scientific">Gracilimonas mengyeensis</name>
    <dbReference type="NCBI Taxonomy" id="1302730"/>
    <lineage>
        <taxon>Bacteria</taxon>
        <taxon>Pseudomonadati</taxon>
        <taxon>Balneolota</taxon>
        <taxon>Balneolia</taxon>
        <taxon>Balneolales</taxon>
        <taxon>Balneolaceae</taxon>
        <taxon>Gracilimonas</taxon>
    </lineage>
</organism>
<dbReference type="InterPro" id="IPR039760">
    <property type="entry name" value="MOFRL_protein"/>
</dbReference>
<dbReference type="PANTHER" id="PTHR12227:SF0">
    <property type="entry name" value="GLYCERATE KINASE"/>
    <property type="match status" value="1"/>
</dbReference>
<evidence type="ECO:0000313" key="4">
    <source>
        <dbReference type="Proteomes" id="UP000317557"/>
    </source>
</evidence>
<reference evidence="3 4" key="1">
    <citation type="submission" date="2017-05" db="EMBL/GenBank/DDBJ databases">
        <authorList>
            <person name="Varghese N."/>
            <person name="Submissions S."/>
        </authorList>
    </citation>
    <scope>NUCLEOTIDE SEQUENCE [LARGE SCALE GENOMIC DNA]</scope>
    <source>
        <strain evidence="3 4">DSM 21985</strain>
    </source>
</reference>
<dbReference type="InterPro" id="IPR007835">
    <property type="entry name" value="MOFRL"/>
</dbReference>
<protein>
    <submittedName>
        <fullName evidence="3">Glycerate 2-kinase</fullName>
    </submittedName>
</protein>
<evidence type="ECO:0000259" key="1">
    <source>
        <dbReference type="Pfam" id="PF05161"/>
    </source>
</evidence>
<evidence type="ECO:0000313" key="3">
    <source>
        <dbReference type="EMBL" id="SMO77182.1"/>
    </source>
</evidence>
<dbReference type="Pfam" id="PF13660">
    <property type="entry name" value="DUF4147"/>
    <property type="match status" value="1"/>
</dbReference>
<dbReference type="Gene3D" id="3.40.1480.10">
    <property type="entry name" value="MOFRL domain"/>
    <property type="match status" value="1"/>
</dbReference>
<feature type="domain" description="MOFRL" evidence="1">
    <location>
        <begin position="323"/>
        <end position="427"/>
    </location>
</feature>
<proteinExistence type="predicted"/>
<accession>A0A521DZX8</accession>
<dbReference type="Gene3D" id="3.40.50.10180">
    <property type="entry name" value="Glycerate kinase, MOFRL-like N-terminal domain"/>
    <property type="match status" value="1"/>
</dbReference>
<dbReference type="InterPro" id="IPR037035">
    <property type="entry name" value="GK-like_C_sf"/>
</dbReference>
<dbReference type="InterPro" id="IPR038614">
    <property type="entry name" value="GK_N_sf"/>
</dbReference>
<dbReference type="OrthoDB" id="9766552at2"/>
<dbReference type="RefSeq" id="WP_142454831.1">
    <property type="nucleotide sequence ID" value="NZ_FXTP01000010.1"/>
</dbReference>
<feature type="domain" description="MOFRL-associated" evidence="2">
    <location>
        <begin position="40"/>
        <end position="238"/>
    </location>
</feature>
<name>A0A521DZX8_9BACT</name>
<dbReference type="EMBL" id="FXTP01000010">
    <property type="protein sequence ID" value="SMO77182.1"/>
    <property type="molecule type" value="Genomic_DNA"/>
</dbReference>
<keyword evidence="3" id="KW-0418">Kinase</keyword>
<dbReference type="GO" id="GO:0008887">
    <property type="term" value="F:glycerate kinase activity"/>
    <property type="evidence" value="ECO:0007669"/>
    <property type="project" value="InterPro"/>
</dbReference>
<evidence type="ECO:0000259" key="2">
    <source>
        <dbReference type="Pfam" id="PF13660"/>
    </source>
</evidence>
<keyword evidence="3" id="KW-0808">Transferase</keyword>
<dbReference type="InterPro" id="IPR025286">
    <property type="entry name" value="MOFRL_assoc_dom"/>
</dbReference>
<keyword evidence="4" id="KW-1185">Reference proteome</keyword>
<dbReference type="PANTHER" id="PTHR12227">
    <property type="entry name" value="GLYCERATE KINASE"/>
    <property type="match status" value="1"/>
</dbReference>
<dbReference type="Pfam" id="PF05161">
    <property type="entry name" value="MOFRL"/>
    <property type="match status" value="1"/>
</dbReference>
<dbReference type="Proteomes" id="UP000317557">
    <property type="component" value="Unassembled WGS sequence"/>
</dbReference>
<dbReference type="AlphaFoldDB" id="A0A521DZX8"/>
<gene>
    <name evidence="3" type="ORF">SAMN06265219_1107</name>
</gene>
<dbReference type="GO" id="GO:0005737">
    <property type="term" value="C:cytoplasm"/>
    <property type="evidence" value="ECO:0007669"/>
    <property type="project" value="TreeGrafter"/>
</dbReference>
<dbReference type="SUPFAM" id="SSF82544">
    <property type="entry name" value="GckA/TtuD-like"/>
    <property type="match status" value="1"/>
</dbReference>